<dbReference type="Pfam" id="PF00924">
    <property type="entry name" value="MS_channel_2nd"/>
    <property type="match status" value="1"/>
</dbReference>
<dbReference type="EMBL" id="CP003614">
    <property type="protein sequence ID" value="AFZ08082.1"/>
    <property type="molecule type" value="Genomic_DNA"/>
</dbReference>
<dbReference type="InterPro" id="IPR010920">
    <property type="entry name" value="LSM_dom_sf"/>
</dbReference>
<dbReference type="PROSITE" id="PS01246">
    <property type="entry name" value="UPF0003"/>
    <property type="match status" value="1"/>
</dbReference>
<dbReference type="Gene3D" id="2.30.30.60">
    <property type="match status" value="1"/>
</dbReference>
<evidence type="ECO:0000256" key="4">
    <source>
        <dbReference type="ARBA" id="ARBA00022692"/>
    </source>
</evidence>
<dbReference type="PANTHER" id="PTHR30347:SF1">
    <property type="entry name" value="MECHANOSENSITIVE CHANNEL MSCK"/>
    <property type="match status" value="1"/>
</dbReference>
<dbReference type="RefSeq" id="WP_015177339.1">
    <property type="nucleotide sequence ID" value="NC_019729.1"/>
</dbReference>
<dbReference type="eggNOG" id="COG0664">
    <property type="taxonomic scope" value="Bacteria"/>
</dbReference>
<keyword evidence="10" id="KW-1185">Reference proteome</keyword>
<evidence type="ECO:0000256" key="1">
    <source>
        <dbReference type="ARBA" id="ARBA00004651"/>
    </source>
</evidence>
<feature type="transmembrane region" description="Helical" evidence="7">
    <location>
        <begin position="42"/>
        <end position="62"/>
    </location>
</feature>
<dbReference type="HOGENOM" id="CLU_032479_0_0_3"/>
<evidence type="ECO:0000256" key="6">
    <source>
        <dbReference type="ARBA" id="ARBA00023136"/>
    </source>
</evidence>
<dbReference type="InterPro" id="IPR011066">
    <property type="entry name" value="MscS_channel_C_sf"/>
</dbReference>
<dbReference type="InterPro" id="IPR011014">
    <property type="entry name" value="MscS_channel_TM-2"/>
</dbReference>
<dbReference type="SMART" id="SM00100">
    <property type="entry name" value="cNMP"/>
    <property type="match status" value="1"/>
</dbReference>
<name>K9VKR9_9CYAN</name>
<dbReference type="InterPro" id="IPR018488">
    <property type="entry name" value="cNMP-bd_CS"/>
</dbReference>
<feature type="domain" description="Cyclic nucleotide-binding" evidence="8">
    <location>
        <begin position="346"/>
        <end position="463"/>
    </location>
</feature>
<dbReference type="InterPro" id="IPR018490">
    <property type="entry name" value="cNMP-bd_dom_sf"/>
</dbReference>
<dbReference type="Pfam" id="PF00027">
    <property type="entry name" value="cNMP_binding"/>
    <property type="match status" value="1"/>
</dbReference>
<evidence type="ECO:0000256" key="5">
    <source>
        <dbReference type="ARBA" id="ARBA00022989"/>
    </source>
</evidence>
<organism evidence="9 10">
    <name type="scientific">Phormidium nigroviride PCC 7112</name>
    <dbReference type="NCBI Taxonomy" id="179408"/>
    <lineage>
        <taxon>Bacteria</taxon>
        <taxon>Bacillati</taxon>
        <taxon>Cyanobacteriota</taxon>
        <taxon>Cyanophyceae</taxon>
        <taxon>Oscillatoriophycideae</taxon>
        <taxon>Oscillatoriales</taxon>
        <taxon>Oscillatoriaceae</taxon>
        <taxon>Phormidium</taxon>
    </lineage>
</organism>
<dbReference type="SUPFAM" id="SSF82861">
    <property type="entry name" value="Mechanosensitive channel protein MscS (YggB), transmembrane region"/>
    <property type="match status" value="1"/>
</dbReference>
<dbReference type="Gene3D" id="3.30.70.100">
    <property type="match status" value="1"/>
</dbReference>
<comment type="subcellular location">
    <subcellularLocation>
        <location evidence="1">Cell membrane</location>
        <topology evidence="1">Multi-pass membrane protein</topology>
    </subcellularLocation>
</comment>
<dbReference type="Gene3D" id="2.60.120.10">
    <property type="entry name" value="Jelly Rolls"/>
    <property type="match status" value="1"/>
</dbReference>
<feature type="transmembrane region" description="Helical" evidence="7">
    <location>
        <begin position="83"/>
        <end position="102"/>
    </location>
</feature>
<dbReference type="InterPro" id="IPR049278">
    <property type="entry name" value="MS_channel_C"/>
</dbReference>
<dbReference type="InterPro" id="IPR014710">
    <property type="entry name" value="RmlC-like_jellyroll"/>
</dbReference>
<protein>
    <submittedName>
        <fullName evidence="9">MscS Mechanosensitive ion channel</fullName>
    </submittedName>
</protein>
<dbReference type="SUPFAM" id="SSF82689">
    <property type="entry name" value="Mechanosensitive channel protein MscS (YggB), C-terminal domain"/>
    <property type="match status" value="1"/>
</dbReference>
<dbReference type="Pfam" id="PF21082">
    <property type="entry name" value="MS_channel_3rd"/>
    <property type="match status" value="1"/>
</dbReference>
<evidence type="ECO:0000256" key="2">
    <source>
        <dbReference type="ARBA" id="ARBA00008017"/>
    </source>
</evidence>
<dbReference type="CDD" id="cd00038">
    <property type="entry name" value="CAP_ED"/>
    <property type="match status" value="1"/>
</dbReference>
<dbReference type="PANTHER" id="PTHR30347">
    <property type="entry name" value="POTASSIUM CHANNEL RELATED"/>
    <property type="match status" value="1"/>
</dbReference>
<evidence type="ECO:0000313" key="9">
    <source>
        <dbReference type="EMBL" id="AFZ08082.1"/>
    </source>
</evidence>
<keyword evidence="6 7" id="KW-0472">Membrane</keyword>
<dbReference type="Gene3D" id="1.10.287.1260">
    <property type="match status" value="1"/>
</dbReference>
<reference evidence="9 10" key="1">
    <citation type="submission" date="2012-05" db="EMBL/GenBank/DDBJ databases">
        <title>Finished chromosome of genome of Oscillatoria sp. PCC 7112.</title>
        <authorList>
            <consortium name="US DOE Joint Genome Institute"/>
            <person name="Gugger M."/>
            <person name="Coursin T."/>
            <person name="Rippka R."/>
            <person name="Tandeau De Marsac N."/>
            <person name="Huntemann M."/>
            <person name="Wei C.-L."/>
            <person name="Han J."/>
            <person name="Detter J.C."/>
            <person name="Han C."/>
            <person name="Tapia R."/>
            <person name="Davenport K."/>
            <person name="Daligault H."/>
            <person name="Erkkila T."/>
            <person name="Gu W."/>
            <person name="Munk A.C.C."/>
            <person name="Teshima H."/>
            <person name="Xu Y."/>
            <person name="Chain P."/>
            <person name="Chen A."/>
            <person name="Krypides N."/>
            <person name="Mavromatis K."/>
            <person name="Markowitz V."/>
            <person name="Szeto E."/>
            <person name="Ivanova N."/>
            <person name="Mikhailova N."/>
            <person name="Ovchinnikova G."/>
            <person name="Pagani I."/>
            <person name="Pati A."/>
            <person name="Goodwin L."/>
            <person name="Peters L."/>
            <person name="Pitluck S."/>
            <person name="Woyke T."/>
            <person name="Kerfeld C."/>
        </authorList>
    </citation>
    <scope>NUCLEOTIDE SEQUENCE [LARGE SCALE GENOMIC DNA]</scope>
    <source>
        <strain evidence="9 10">PCC 7112</strain>
    </source>
</reference>
<dbReference type="SUPFAM" id="SSF51206">
    <property type="entry name" value="cAMP-binding domain-like"/>
    <property type="match status" value="1"/>
</dbReference>
<evidence type="ECO:0000313" key="10">
    <source>
        <dbReference type="Proteomes" id="UP000010478"/>
    </source>
</evidence>
<dbReference type="PRINTS" id="PR00103">
    <property type="entry name" value="CAMPKINASE"/>
</dbReference>
<dbReference type="Proteomes" id="UP000010478">
    <property type="component" value="Chromosome"/>
</dbReference>
<dbReference type="GO" id="GO:0055085">
    <property type="term" value="P:transmembrane transport"/>
    <property type="evidence" value="ECO:0007669"/>
    <property type="project" value="InterPro"/>
</dbReference>
<proteinExistence type="inferred from homology"/>
<gene>
    <name evidence="9" type="ORF">Osc7112_3735</name>
</gene>
<dbReference type="KEGG" id="oni:Osc7112_3735"/>
<dbReference type="GO" id="GO:0005886">
    <property type="term" value="C:plasma membrane"/>
    <property type="evidence" value="ECO:0007669"/>
    <property type="project" value="UniProtKB-SubCell"/>
</dbReference>
<evidence type="ECO:0000259" key="8">
    <source>
        <dbReference type="PROSITE" id="PS50042"/>
    </source>
</evidence>
<dbReference type="AlphaFoldDB" id="K9VKR9"/>
<dbReference type="PATRIC" id="fig|179408.3.peg.4599"/>
<accession>K9VKR9</accession>
<dbReference type="SUPFAM" id="SSF50182">
    <property type="entry name" value="Sm-like ribonucleoproteins"/>
    <property type="match status" value="1"/>
</dbReference>
<dbReference type="PROSITE" id="PS50042">
    <property type="entry name" value="CNMP_BINDING_3"/>
    <property type="match status" value="1"/>
</dbReference>
<dbReference type="PROSITE" id="PS00889">
    <property type="entry name" value="CNMP_BINDING_2"/>
    <property type="match status" value="1"/>
</dbReference>
<dbReference type="InterPro" id="IPR052702">
    <property type="entry name" value="MscS-like_channel"/>
</dbReference>
<keyword evidence="3" id="KW-1003">Cell membrane</keyword>
<dbReference type="InterPro" id="IPR023408">
    <property type="entry name" value="MscS_beta-dom_sf"/>
</dbReference>
<feature type="transmembrane region" description="Helical" evidence="7">
    <location>
        <begin position="108"/>
        <end position="126"/>
    </location>
</feature>
<dbReference type="eggNOG" id="COG3264">
    <property type="taxonomic scope" value="Bacteria"/>
</dbReference>
<evidence type="ECO:0000256" key="3">
    <source>
        <dbReference type="ARBA" id="ARBA00022475"/>
    </source>
</evidence>
<comment type="similarity">
    <text evidence="2">Belongs to the MscS (TC 1.A.23) family.</text>
</comment>
<dbReference type="STRING" id="179408.Osc7112_3735"/>
<dbReference type="InterPro" id="IPR000595">
    <property type="entry name" value="cNMP-bd_dom"/>
</dbReference>
<sequence length="503" mass="57158">MTAQKTLSPEFQLNTIPEEVWTQLSQILTATLFKIGENPVSLQSLGELIVLLMAILVIARFFTNFLKESLLVRMGIDEGNREAIAVIIGYLIVALGVIFAIQSIGFNLASFAVVVGGLGVGIGFGIQDLTTNFVSGLTLLLDRPVKVGDFVELEGLMGIVKKISIRSTIIQTNDDSSVIVPNSKMISNKIVNWSYENSLLCLRVPVEVAENSNPLLVTETLLNIAYAEAGVLYEPHPKVLFVEFGDDSFKFELLVWTDRPTEREVIKSSLNFAIEYNFRQHKIDFPFNDREIYLQNPEVLLSMFNKKETAIDLPNSYSENEQKPPFFAEKLKKPSSLSCLLREVEYFENLTDLELRQLIEVGYRKRLRSQEYLFHENDPGDAFYMILSGSVEVFVEAIDKHLNYLGTGQFFGELSLMLGIPRTASVRALEETILFAINKEGFQKVLTERPDLSEQIIKEIVKHKEELRERQQLLREMELVDAAEEDETPVEWVRKRLKDLFTI</sequence>
<dbReference type="InterPro" id="IPR006686">
    <property type="entry name" value="MscS_channel_CS"/>
</dbReference>
<dbReference type="InterPro" id="IPR006685">
    <property type="entry name" value="MscS_channel_2nd"/>
</dbReference>
<keyword evidence="4 7" id="KW-0812">Transmembrane</keyword>
<evidence type="ECO:0000256" key="7">
    <source>
        <dbReference type="SAM" id="Phobius"/>
    </source>
</evidence>
<keyword evidence="5 7" id="KW-1133">Transmembrane helix</keyword>